<evidence type="ECO:0000256" key="10">
    <source>
        <dbReference type="ARBA" id="ARBA00023136"/>
    </source>
</evidence>
<feature type="domain" description="HAMP" evidence="13">
    <location>
        <begin position="189"/>
        <end position="242"/>
    </location>
</feature>
<dbReference type="CDD" id="cd06225">
    <property type="entry name" value="HAMP"/>
    <property type="match status" value="1"/>
</dbReference>
<dbReference type="CDD" id="cd00075">
    <property type="entry name" value="HATPase"/>
    <property type="match status" value="1"/>
</dbReference>
<comment type="catalytic activity">
    <reaction evidence="1">
        <text>ATP + protein L-histidine = ADP + protein N-phospho-L-histidine.</text>
        <dbReference type="EC" id="2.7.13.3"/>
    </reaction>
</comment>
<dbReference type="GO" id="GO:0000155">
    <property type="term" value="F:phosphorelay sensor kinase activity"/>
    <property type="evidence" value="ECO:0007669"/>
    <property type="project" value="InterPro"/>
</dbReference>
<dbReference type="SUPFAM" id="SSF158472">
    <property type="entry name" value="HAMP domain-like"/>
    <property type="match status" value="1"/>
</dbReference>
<evidence type="ECO:0000313" key="15">
    <source>
        <dbReference type="Proteomes" id="UP000176228"/>
    </source>
</evidence>
<dbReference type="SMART" id="SM00304">
    <property type="entry name" value="HAMP"/>
    <property type="match status" value="1"/>
</dbReference>
<dbReference type="InterPro" id="IPR036097">
    <property type="entry name" value="HisK_dim/P_sf"/>
</dbReference>
<dbReference type="Pfam" id="PF02518">
    <property type="entry name" value="HATPase_c"/>
    <property type="match status" value="1"/>
</dbReference>
<gene>
    <name evidence="14" type="ORF">A2968_06305</name>
</gene>
<dbReference type="Gene3D" id="3.30.565.10">
    <property type="entry name" value="Histidine kinase-like ATPase, C-terminal domain"/>
    <property type="match status" value="1"/>
</dbReference>
<dbReference type="InterPro" id="IPR004358">
    <property type="entry name" value="Sig_transdc_His_kin-like_C"/>
</dbReference>
<keyword evidence="8 11" id="KW-1133">Transmembrane helix</keyword>
<keyword evidence="5" id="KW-0808">Transferase</keyword>
<feature type="transmembrane region" description="Helical" evidence="11">
    <location>
        <begin position="12"/>
        <end position="32"/>
    </location>
</feature>
<feature type="transmembrane region" description="Helical" evidence="11">
    <location>
        <begin position="165"/>
        <end position="188"/>
    </location>
</feature>
<evidence type="ECO:0000313" key="14">
    <source>
        <dbReference type="EMBL" id="OGG36297.1"/>
    </source>
</evidence>
<keyword evidence="6 11" id="KW-0812">Transmembrane</keyword>
<organism evidence="14 15">
    <name type="scientific">Candidatus Gottesmanbacteria bacterium RIFCSPLOWO2_01_FULL_42_22</name>
    <dbReference type="NCBI Taxonomy" id="1798391"/>
    <lineage>
        <taxon>Bacteria</taxon>
        <taxon>Candidatus Gottesmaniibacteriota</taxon>
    </lineage>
</organism>
<dbReference type="PANTHER" id="PTHR45436:SF5">
    <property type="entry name" value="SENSOR HISTIDINE KINASE TRCS"/>
    <property type="match status" value="1"/>
</dbReference>
<name>A0A1F6BIE7_9BACT</name>
<evidence type="ECO:0000256" key="2">
    <source>
        <dbReference type="ARBA" id="ARBA00004370"/>
    </source>
</evidence>
<dbReference type="InterPro" id="IPR005467">
    <property type="entry name" value="His_kinase_dom"/>
</dbReference>
<evidence type="ECO:0000259" key="13">
    <source>
        <dbReference type="PROSITE" id="PS50885"/>
    </source>
</evidence>
<keyword evidence="4" id="KW-0597">Phosphoprotein</keyword>
<dbReference type="GO" id="GO:0005886">
    <property type="term" value="C:plasma membrane"/>
    <property type="evidence" value="ECO:0007669"/>
    <property type="project" value="TreeGrafter"/>
</dbReference>
<comment type="caution">
    <text evidence="14">The sequence shown here is derived from an EMBL/GenBank/DDBJ whole genome shotgun (WGS) entry which is preliminary data.</text>
</comment>
<comment type="subcellular location">
    <subcellularLocation>
        <location evidence="2">Membrane</location>
    </subcellularLocation>
</comment>
<dbReference type="SUPFAM" id="SSF55874">
    <property type="entry name" value="ATPase domain of HSP90 chaperone/DNA topoisomerase II/histidine kinase"/>
    <property type="match status" value="1"/>
</dbReference>
<keyword evidence="7" id="KW-0418">Kinase</keyword>
<dbReference type="InterPro" id="IPR050428">
    <property type="entry name" value="TCS_sensor_his_kinase"/>
</dbReference>
<dbReference type="Proteomes" id="UP000176228">
    <property type="component" value="Unassembled WGS sequence"/>
</dbReference>
<dbReference type="Pfam" id="PF00672">
    <property type="entry name" value="HAMP"/>
    <property type="match status" value="1"/>
</dbReference>
<dbReference type="InterPro" id="IPR003660">
    <property type="entry name" value="HAMP_dom"/>
</dbReference>
<dbReference type="CDD" id="cd00082">
    <property type="entry name" value="HisKA"/>
    <property type="match status" value="1"/>
</dbReference>
<dbReference type="InterPro" id="IPR036890">
    <property type="entry name" value="HATPase_C_sf"/>
</dbReference>
<dbReference type="PRINTS" id="PR00344">
    <property type="entry name" value="BCTRLSENSOR"/>
</dbReference>
<evidence type="ECO:0000256" key="3">
    <source>
        <dbReference type="ARBA" id="ARBA00012438"/>
    </source>
</evidence>
<evidence type="ECO:0000256" key="6">
    <source>
        <dbReference type="ARBA" id="ARBA00022692"/>
    </source>
</evidence>
<dbReference type="EMBL" id="MFJU01000018">
    <property type="protein sequence ID" value="OGG36297.1"/>
    <property type="molecule type" value="Genomic_DNA"/>
</dbReference>
<dbReference type="Pfam" id="PF00512">
    <property type="entry name" value="HisKA"/>
    <property type="match status" value="1"/>
</dbReference>
<dbReference type="InterPro" id="IPR003661">
    <property type="entry name" value="HisK_dim/P_dom"/>
</dbReference>
<evidence type="ECO:0000256" key="5">
    <source>
        <dbReference type="ARBA" id="ARBA00022679"/>
    </source>
</evidence>
<proteinExistence type="predicted"/>
<sequence>MNYRSIKFRLTLWYTLAFLLAATIIFAGFFWLTGQVLFQQTDSSLISHGNKVVEVVAKQGRDMHEIFAQRAFIYEFSEIPGMLVIIMNPEGDIISSSLMNSFDRNSFAVMHRDAVSSRKYILTNTKLGNQSLRFYSSPVYANSQLLGVVLVGHPIDVIQSSLNKLSLALVATFLIMLLPTLLGGYFLAVRALRPLSAISDKLNKISSENLGERVDNPGTSDEIAHLATTFNKLLDRLNSAFKRERQFIADVTHELKTPFATQRSGLEVALQKDRSKDEYKKVIHEAIVDNHQLSATLQNILDLAWSEADQVKSPKKTVNLSALVLDMKEIAVKMADAKHIRVKHQIQSDIFVSGREDKLGRAILNCLDNAVKYGRDNGRISLSLTKQRGKAVLTIQDTGIGIAETDLPHIFDRFYRGSKTHAHLGSGLGLAISKSITDLYHGKI</sequence>
<evidence type="ECO:0000259" key="12">
    <source>
        <dbReference type="PROSITE" id="PS50109"/>
    </source>
</evidence>
<dbReference type="Gene3D" id="6.10.340.10">
    <property type="match status" value="1"/>
</dbReference>
<dbReference type="SMART" id="SM00388">
    <property type="entry name" value="HisKA"/>
    <property type="match status" value="1"/>
</dbReference>
<keyword evidence="10 11" id="KW-0472">Membrane</keyword>
<dbReference type="EC" id="2.7.13.3" evidence="3"/>
<evidence type="ECO:0000256" key="1">
    <source>
        <dbReference type="ARBA" id="ARBA00000085"/>
    </source>
</evidence>
<dbReference type="SUPFAM" id="SSF47384">
    <property type="entry name" value="Homodimeric domain of signal transducing histidine kinase"/>
    <property type="match status" value="1"/>
</dbReference>
<dbReference type="Gene3D" id="1.10.287.130">
    <property type="match status" value="1"/>
</dbReference>
<dbReference type="AlphaFoldDB" id="A0A1F6BIE7"/>
<evidence type="ECO:0000256" key="9">
    <source>
        <dbReference type="ARBA" id="ARBA00023012"/>
    </source>
</evidence>
<keyword evidence="9" id="KW-0902">Two-component regulatory system</keyword>
<evidence type="ECO:0000256" key="11">
    <source>
        <dbReference type="SAM" id="Phobius"/>
    </source>
</evidence>
<evidence type="ECO:0000256" key="4">
    <source>
        <dbReference type="ARBA" id="ARBA00022553"/>
    </source>
</evidence>
<dbReference type="PANTHER" id="PTHR45436">
    <property type="entry name" value="SENSOR HISTIDINE KINASE YKOH"/>
    <property type="match status" value="1"/>
</dbReference>
<protein>
    <recommendedName>
        <fullName evidence="3">histidine kinase</fullName>
        <ecNumber evidence="3">2.7.13.3</ecNumber>
    </recommendedName>
</protein>
<dbReference type="SMART" id="SM00387">
    <property type="entry name" value="HATPase_c"/>
    <property type="match status" value="1"/>
</dbReference>
<evidence type="ECO:0000256" key="8">
    <source>
        <dbReference type="ARBA" id="ARBA00022989"/>
    </source>
</evidence>
<dbReference type="PROSITE" id="PS50885">
    <property type="entry name" value="HAMP"/>
    <property type="match status" value="1"/>
</dbReference>
<feature type="domain" description="Histidine kinase" evidence="12">
    <location>
        <begin position="250"/>
        <end position="444"/>
    </location>
</feature>
<dbReference type="PROSITE" id="PS50109">
    <property type="entry name" value="HIS_KIN"/>
    <property type="match status" value="1"/>
</dbReference>
<accession>A0A1F6BIE7</accession>
<dbReference type="InterPro" id="IPR003594">
    <property type="entry name" value="HATPase_dom"/>
</dbReference>
<reference evidence="14 15" key="1">
    <citation type="journal article" date="2016" name="Nat. Commun.">
        <title>Thousands of microbial genomes shed light on interconnected biogeochemical processes in an aquifer system.</title>
        <authorList>
            <person name="Anantharaman K."/>
            <person name="Brown C.T."/>
            <person name="Hug L.A."/>
            <person name="Sharon I."/>
            <person name="Castelle C.J."/>
            <person name="Probst A.J."/>
            <person name="Thomas B.C."/>
            <person name="Singh A."/>
            <person name="Wilkins M.J."/>
            <person name="Karaoz U."/>
            <person name="Brodie E.L."/>
            <person name="Williams K.H."/>
            <person name="Hubbard S.S."/>
            <person name="Banfield J.F."/>
        </authorList>
    </citation>
    <scope>NUCLEOTIDE SEQUENCE [LARGE SCALE GENOMIC DNA]</scope>
</reference>
<feature type="non-terminal residue" evidence="14">
    <location>
        <position position="444"/>
    </location>
</feature>
<evidence type="ECO:0000256" key="7">
    <source>
        <dbReference type="ARBA" id="ARBA00022777"/>
    </source>
</evidence>
<dbReference type="STRING" id="1798391.A2968_06305"/>